<proteinExistence type="predicted"/>
<dbReference type="InterPro" id="IPR027417">
    <property type="entry name" value="P-loop_NTPase"/>
</dbReference>
<dbReference type="SUPFAM" id="SSF52540">
    <property type="entry name" value="P-loop containing nucleoside triphosphate hydrolases"/>
    <property type="match status" value="1"/>
</dbReference>
<dbReference type="EMBL" id="LR796421">
    <property type="protein sequence ID" value="CAB4143634.1"/>
    <property type="molecule type" value="Genomic_DNA"/>
</dbReference>
<dbReference type="InterPro" id="IPR051451">
    <property type="entry name" value="PhoH2-like"/>
</dbReference>
<dbReference type="Gene3D" id="3.40.50.300">
    <property type="entry name" value="P-loop containing nucleotide triphosphate hydrolases"/>
    <property type="match status" value="1"/>
</dbReference>
<name>A0A6J5MA74_9CAUD</name>
<dbReference type="InterPro" id="IPR003714">
    <property type="entry name" value="PhoH"/>
</dbReference>
<keyword evidence="1" id="KW-0547">Nucleotide-binding</keyword>
<dbReference type="PANTHER" id="PTHR30473">
    <property type="entry name" value="PROTEIN PHOH"/>
    <property type="match status" value="1"/>
</dbReference>
<evidence type="ECO:0000259" key="3">
    <source>
        <dbReference type="Pfam" id="PF02562"/>
    </source>
</evidence>
<evidence type="ECO:0000313" key="4">
    <source>
        <dbReference type="EMBL" id="CAB4143634.1"/>
    </source>
</evidence>
<sequence>MEEVTSAKRKPKGQIKFQITLSEEQKQAKSQILDNTITVLRGSAGSGKSMVAAQVALDLLFRRDIQKIVLTRPAVTSGEEIGFLPGDKDAKLAPYTAAVYDNMYRLYRKDIIDKHIADGNIEVIPLAFMRGRNLSDCFVVVDEAQNITHRQMELLLGRLCHGAKMILCGDTAQIDLKDKKQSGFDFVVKRLTTIPGFGVVTLKTNHRHEIVEPILNVYNEYRD</sequence>
<gene>
    <name evidence="4" type="ORF">UFOVP450_186</name>
</gene>
<accession>A0A6J5MA74</accession>
<feature type="domain" description="PhoH-like protein" evidence="3">
    <location>
        <begin position="22"/>
        <end position="218"/>
    </location>
</feature>
<protein>
    <submittedName>
        <fullName evidence="4">PhoH Phosphate starvation-inducible protein PhoH, predicted ATPase</fullName>
    </submittedName>
</protein>
<evidence type="ECO:0000256" key="1">
    <source>
        <dbReference type="ARBA" id="ARBA00022741"/>
    </source>
</evidence>
<dbReference type="Pfam" id="PF02562">
    <property type="entry name" value="PhoH"/>
    <property type="match status" value="1"/>
</dbReference>
<organism evidence="4">
    <name type="scientific">uncultured Caudovirales phage</name>
    <dbReference type="NCBI Taxonomy" id="2100421"/>
    <lineage>
        <taxon>Viruses</taxon>
        <taxon>Duplodnaviria</taxon>
        <taxon>Heunggongvirae</taxon>
        <taxon>Uroviricota</taxon>
        <taxon>Caudoviricetes</taxon>
        <taxon>Peduoviridae</taxon>
        <taxon>Maltschvirus</taxon>
        <taxon>Maltschvirus maltsch</taxon>
    </lineage>
</organism>
<dbReference type="GO" id="GO:0005524">
    <property type="term" value="F:ATP binding"/>
    <property type="evidence" value="ECO:0007669"/>
    <property type="project" value="UniProtKB-KW"/>
</dbReference>
<evidence type="ECO:0000256" key="2">
    <source>
        <dbReference type="ARBA" id="ARBA00022840"/>
    </source>
</evidence>
<keyword evidence="2" id="KW-0067">ATP-binding</keyword>
<reference evidence="4" key="1">
    <citation type="submission" date="2020-04" db="EMBL/GenBank/DDBJ databases">
        <authorList>
            <person name="Chiriac C."/>
            <person name="Salcher M."/>
            <person name="Ghai R."/>
            <person name="Kavagutti S V."/>
        </authorList>
    </citation>
    <scope>NUCLEOTIDE SEQUENCE</scope>
</reference>
<dbReference type="PANTHER" id="PTHR30473:SF2">
    <property type="entry name" value="PIN DOMAIN-CONTAINING PROTEIN"/>
    <property type="match status" value="1"/>
</dbReference>